<reference evidence="2" key="2">
    <citation type="submission" date="2021-04" db="EMBL/GenBank/DDBJ databases">
        <authorList>
            <person name="Gilroy R."/>
        </authorList>
    </citation>
    <scope>NUCLEOTIDE SEQUENCE</scope>
    <source>
        <strain evidence="2">B5_2728</strain>
    </source>
</reference>
<dbReference type="AlphaFoldDB" id="A0A948T3E7"/>
<keyword evidence="1" id="KW-1133">Transmembrane helix</keyword>
<evidence type="ECO:0000313" key="2">
    <source>
        <dbReference type="EMBL" id="MBU3806506.1"/>
    </source>
</evidence>
<protein>
    <submittedName>
        <fullName evidence="2">Uncharacterized protein</fullName>
    </submittedName>
</protein>
<sequence>MQKTKLGVSVAVLGAAMYLLGLVGGYIPTLLMAGYVLLFEENSWLKKAAVKVLAVMLCFSFAGVVLGLLPSAVGVLNATLGVFGVGGIQLGVIGSLLAFVQSVLQFAQSVLLILLTIKALTQGTVAVPVVDELVDKAVA</sequence>
<proteinExistence type="predicted"/>
<gene>
    <name evidence="2" type="ORF">H9882_06410</name>
</gene>
<reference evidence="2" key="1">
    <citation type="journal article" date="2021" name="PeerJ">
        <title>Extensive microbial diversity within the chicken gut microbiome revealed by metagenomics and culture.</title>
        <authorList>
            <person name="Gilroy R."/>
            <person name="Ravi A."/>
            <person name="Getino M."/>
            <person name="Pursley I."/>
            <person name="Horton D.L."/>
            <person name="Alikhan N.F."/>
            <person name="Baker D."/>
            <person name="Gharbi K."/>
            <person name="Hall N."/>
            <person name="Watson M."/>
            <person name="Adriaenssens E.M."/>
            <person name="Foster-Nyarko E."/>
            <person name="Jarju S."/>
            <person name="Secka A."/>
            <person name="Antonio M."/>
            <person name="Oren A."/>
            <person name="Chaudhuri R.R."/>
            <person name="La Ragione R."/>
            <person name="Hildebrand F."/>
            <person name="Pallen M.J."/>
        </authorList>
    </citation>
    <scope>NUCLEOTIDE SEQUENCE</scope>
    <source>
        <strain evidence="2">B5_2728</strain>
    </source>
</reference>
<feature type="transmembrane region" description="Helical" evidence="1">
    <location>
        <begin position="75"/>
        <end position="99"/>
    </location>
</feature>
<feature type="transmembrane region" description="Helical" evidence="1">
    <location>
        <begin position="50"/>
        <end position="69"/>
    </location>
</feature>
<feature type="transmembrane region" description="Helical" evidence="1">
    <location>
        <begin position="12"/>
        <end position="38"/>
    </location>
</feature>
<keyword evidence="1" id="KW-0812">Transmembrane</keyword>
<dbReference type="EMBL" id="JAHLFP010000055">
    <property type="protein sequence ID" value="MBU3806506.1"/>
    <property type="molecule type" value="Genomic_DNA"/>
</dbReference>
<accession>A0A948T3E7</accession>
<evidence type="ECO:0000256" key="1">
    <source>
        <dbReference type="SAM" id="Phobius"/>
    </source>
</evidence>
<dbReference type="Proteomes" id="UP000713596">
    <property type="component" value="Unassembled WGS sequence"/>
</dbReference>
<organism evidence="2 3">
    <name type="scientific">Candidatus Allofournierella pullistercoris</name>
    <dbReference type="NCBI Taxonomy" id="2838597"/>
    <lineage>
        <taxon>Bacteria</taxon>
        <taxon>Bacillati</taxon>
        <taxon>Bacillota</taxon>
        <taxon>Clostridia</taxon>
        <taxon>Eubacteriales</taxon>
        <taxon>Oscillospiraceae</taxon>
        <taxon>Allofournierella</taxon>
    </lineage>
</organism>
<evidence type="ECO:0000313" key="3">
    <source>
        <dbReference type="Proteomes" id="UP000713596"/>
    </source>
</evidence>
<keyword evidence="1" id="KW-0472">Membrane</keyword>
<comment type="caution">
    <text evidence="2">The sequence shown here is derived from an EMBL/GenBank/DDBJ whole genome shotgun (WGS) entry which is preliminary data.</text>
</comment>
<name>A0A948T3E7_9FIRM</name>